<keyword evidence="1" id="KW-0479">Metal-binding</keyword>
<dbReference type="Gene3D" id="3.20.20.60">
    <property type="entry name" value="Phosphoenolpyruvate-binding domains"/>
    <property type="match status" value="1"/>
</dbReference>
<evidence type="ECO:0000256" key="1">
    <source>
        <dbReference type="ARBA" id="ARBA00022723"/>
    </source>
</evidence>
<dbReference type="InterPro" id="IPR015813">
    <property type="entry name" value="Pyrv/PenolPyrv_kinase-like_dom"/>
</dbReference>
<gene>
    <name evidence="3" type="ORF">ACFQE6_20060</name>
</gene>
<feature type="non-terminal residue" evidence="3">
    <location>
        <position position="1"/>
    </location>
</feature>
<reference evidence="3 4" key="1">
    <citation type="journal article" date="2019" name="Int. J. Syst. Evol. Microbiol.">
        <title>The Global Catalogue of Microorganisms (GCM) 10K type strain sequencing project: providing services to taxonomists for standard genome sequencing and annotation.</title>
        <authorList>
            <consortium name="The Broad Institute Genomics Platform"/>
            <consortium name="The Broad Institute Genome Sequencing Center for Infectious Disease"/>
            <person name="Wu L."/>
            <person name="Ma J."/>
        </authorList>
    </citation>
    <scope>NUCLEOTIDE SEQUENCE [LARGE SCALE GENOMIC DNA]</scope>
    <source>
        <strain evidence="3 4">LMG 29247</strain>
    </source>
</reference>
<evidence type="ECO:0000313" key="3">
    <source>
        <dbReference type="EMBL" id="MFC6767191.1"/>
    </source>
</evidence>
<proteinExistence type="predicted"/>
<dbReference type="EMBL" id="JBHSWV010000344">
    <property type="protein sequence ID" value="MFC6767191.1"/>
    <property type="molecule type" value="Genomic_DNA"/>
</dbReference>
<protein>
    <submittedName>
        <fullName evidence="3">HpcH/HpaI aldolase/citrate lyase family protein</fullName>
    </submittedName>
</protein>
<dbReference type="InterPro" id="IPR040186">
    <property type="entry name" value="Citramalyl-CoA_lyase"/>
</dbReference>
<keyword evidence="4" id="KW-1185">Reference proteome</keyword>
<dbReference type="SUPFAM" id="SSF51621">
    <property type="entry name" value="Phosphoenolpyruvate/pyruvate domain"/>
    <property type="match status" value="1"/>
</dbReference>
<dbReference type="RefSeq" id="WP_273740108.1">
    <property type="nucleotide sequence ID" value="NZ_JAQIVI010000344.1"/>
</dbReference>
<organism evidence="3 4">
    <name type="scientific">Natrinema soli</name>
    <dbReference type="NCBI Taxonomy" id="1930624"/>
    <lineage>
        <taxon>Archaea</taxon>
        <taxon>Methanobacteriati</taxon>
        <taxon>Methanobacteriota</taxon>
        <taxon>Stenosarchaea group</taxon>
        <taxon>Halobacteria</taxon>
        <taxon>Halobacteriales</taxon>
        <taxon>Natrialbaceae</taxon>
        <taxon>Natrinema</taxon>
    </lineage>
</organism>
<dbReference type="GO" id="GO:0046872">
    <property type="term" value="F:metal ion binding"/>
    <property type="evidence" value="ECO:0007669"/>
    <property type="project" value="UniProtKB-KW"/>
</dbReference>
<dbReference type="Pfam" id="PF03328">
    <property type="entry name" value="HpcH_HpaI"/>
    <property type="match status" value="1"/>
</dbReference>
<dbReference type="PANTHER" id="PTHR11105:SF0">
    <property type="entry name" value="CITRAMALYL-COA LYASE, MITOCHONDRIAL"/>
    <property type="match status" value="1"/>
</dbReference>
<dbReference type="PANTHER" id="PTHR11105">
    <property type="entry name" value="CITRATE LYASE SUBUNIT BETA-RELATED"/>
    <property type="match status" value="1"/>
</dbReference>
<dbReference type="AlphaFoldDB" id="A0ABD5SPR5"/>
<comment type="caution">
    <text evidence="3">The sequence shown here is derived from an EMBL/GenBank/DDBJ whole genome shotgun (WGS) entry which is preliminary data.</text>
</comment>
<dbReference type="GO" id="GO:0016829">
    <property type="term" value="F:lyase activity"/>
    <property type="evidence" value="ECO:0007669"/>
    <property type="project" value="UniProtKB-KW"/>
</dbReference>
<dbReference type="InterPro" id="IPR005000">
    <property type="entry name" value="Aldolase/citrate-lyase_domain"/>
</dbReference>
<evidence type="ECO:0000313" key="4">
    <source>
        <dbReference type="Proteomes" id="UP001596383"/>
    </source>
</evidence>
<name>A0ABD5SPR5_9EURY</name>
<feature type="domain" description="HpcH/HpaI aldolase/citrate lyase" evidence="2">
    <location>
        <begin position="1"/>
        <end position="71"/>
    </location>
</feature>
<keyword evidence="3" id="KW-0456">Lyase</keyword>
<sequence length="137" mass="15014">AEDLAADIGATRSAEGLEVLYARERVVLAAAANDCTAIDTLVTDFENEEQLREDADRSVRLGYDGKLAIHPAQIGPINEAFTPSAEEREWADRVFEAKREADAEGRGVFAVDGEMIDAPLIARAERIRNRAEAAEER</sequence>
<accession>A0ABD5SPR5</accession>
<dbReference type="InterPro" id="IPR040442">
    <property type="entry name" value="Pyrv_kinase-like_dom_sf"/>
</dbReference>
<evidence type="ECO:0000259" key="2">
    <source>
        <dbReference type="Pfam" id="PF03328"/>
    </source>
</evidence>
<dbReference type="Proteomes" id="UP001596383">
    <property type="component" value="Unassembled WGS sequence"/>
</dbReference>